<dbReference type="AlphaFoldDB" id="W3WXJ1"/>
<keyword evidence="4" id="KW-0560">Oxidoreductase</keyword>
<evidence type="ECO:0000256" key="4">
    <source>
        <dbReference type="ARBA" id="ARBA00023002"/>
    </source>
</evidence>
<feature type="signal peptide" evidence="5">
    <location>
        <begin position="1"/>
        <end position="18"/>
    </location>
</feature>
<evidence type="ECO:0000256" key="2">
    <source>
        <dbReference type="ARBA" id="ARBA00022630"/>
    </source>
</evidence>
<evidence type="ECO:0000313" key="8">
    <source>
        <dbReference type="Proteomes" id="UP000030651"/>
    </source>
</evidence>
<dbReference type="PANTHER" id="PTHR13878">
    <property type="entry name" value="GULONOLACTONE OXIDASE"/>
    <property type="match status" value="1"/>
</dbReference>
<name>W3WXJ1_PESFW</name>
<protein>
    <recommendedName>
        <fullName evidence="6">FAD-binding PCMH-type domain-containing protein</fullName>
    </recommendedName>
</protein>
<dbReference type="OrthoDB" id="9983560at2759"/>
<keyword evidence="2" id="KW-0285">Flavoprotein</keyword>
<evidence type="ECO:0000256" key="3">
    <source>
        <dbReference type="ARBA" id="ARBA00022827"/>
    </source>
</evidence>
<dbReference type="SUPFAM" id="SSF55103">
    <property type="entry name" value="FAD-linked oxidases, C-terminal domain"/>
    <property type="match status" value="1"/>
</dbReference>
<accession>W3WXJ1</accession>
<evidence type="ECO:0000259" key="6">
    <source>
        <dbReference type="PROSITE" id="PS51387"/>
    </source>
</evidence>
<dbReference type="STRING" id="1229662.W3WXJ1"/>
<dbReference type="Pfam" id="PF01565">
    <property type="entry name" value="FAD_binding_4"/>
    <property type="match status" value="1"/>
</dbReference>
<evidence type="ECO:0000313" key="7">
    <source>
        <dbReference type="EMBL" id="ETS77837.1"/>
    </source>
</evidence>
<dbReference type="InterPro" id="IPR036318">
    <property type="entry name" value="FAD-bd_PCMH-like_sf"/>
</dbReference>
<dbReference type="InParanoid" id="W3WXJ1"/>
<sequence>MNLLLSAVAIAAATVASAQESYPVIGGDCKVFPGDAAWPSDAEWASLNETVSGRLVKTVPLGSPCHDPNYNATLCEELKDEWLMEPIHFNSTSSVMAPFFANQSCDPWQPQSRPCELGNYVRYAVDVAGAEDIQATIAFARENNIRFVIRNTGHDFNGRSTGAGALSVRTHGLKDIEFIDEWVGVEYTGPAVKVGAGVQGFEIVTAANSQGRVVVTGECPTVGLAGGYTQGGGHSALSNSYGLSADNVLEWEVVTADGQFLIANETSNPDLFWALRGGGPGTYGVVTSLTVRTHPDAIVSGAALSFLSNSTTTETFWHAVQTFHELLPAMVDAGVMLVYTINTEAFGIPFLTAYNKTAAECREVLSPFLESLGKLGINPTVSFTESQSYLEHYNETFGPLPWGGLPIDQGLFGGRLVPRDIVSNITSLAFQELANLGVAVTGVSLDVSRFGSTETTSVVPAWRSSLIHAVLNLPWSFTAPWSDMVAQVSKMTEQAMPILEAATPGSGAYVNEADFQQPNFQEVFWGTNYERLLAIKAKYDPENFLYTRIAPGSEAWTVADDGRMCRSL</sequence>
<dbReference type="GeneID" id="19274912"/>
<dbReference type="GO" id="GO:0071949">
    <property type="term" value="F:FAD binding"/>
    <property type="evidence" value="ECO:0007669"/>
    <property type="project" value="InterPro"/>
</dbReference>
<dbReference type="RefSeq" id="XP_007836671.1">
    <property type="nucleotide sequence ID" value="XM_007838480.1"/>
</dbReference>
<dbReference type="PANTHER" id="PTHR13878:SF91">
    <property type="entry name" value="FAD BINDING DOMAIN PROTEIN (AFU_ORTHOLOGUE AFUA_6G12070)-RELATED"/>
    <property type="match status" value="1"/>
</dbReference>
<dbReference type="Gene3D" id="3.30.465.10">
    <property type="match status" value="2"/>
</dbReference>
<dbReference type="GO" id="GO:0016491">
    <property type="term" value="F:oxidoreductase activity"/>
    <property type="evidence" value="ECO:0007669"/>
    <property type="project" value="UniProtKB-KW"/>
</dbReference>
<feature type="chain" id="PRO_5004835528" description="FAD-binding PCMH-type domain-containing protein" evidence="5">
    <location>
        <begin position="19"/>
        <end position="568"/>
    </location>
</feature>
<dbReference type="Proteomes" id="UP000030651">
    <property type="component" value="Unassembled WGS sequence"/>
</dbReference>
<keyword evidence="8" id="KW-1185">Reference proteome</keyword>
<dbReference type="InterPro" id="IPR050432">
    <property type="entry name" value="FAD-linked_Oxidoreductases_BP"/>
</dbReference>
<dbReference type="InterPro" id="IPR012951">
    <property type="entry name" value="BBE"/>
</dbReference>
<dbReference type="InterPro" id="IPR006094">
    <property type="entry name" value="Oxid_FAD_bind_N"/>
</dbReference>
<proteinExistence type="inferred from homology"/>
<organism evidence="7 8">
    <name type="scientific">Pestalotiopsis fici (strain W106-1 / CGMCC3.15140)</name>
    <dbReference type="NCBI Taxonomy" id="1229662"/>
    <lineage>
        <taxon>Eukaryota</taxon>
        <taxon>Fungi</taxon>
        <taxon>Dikarya</taxon>
        <taxon>Ascomycota</taxon>
        <taxon>Pezizomycotina</taxon>
        <taxon>Sordariomycetes</taxon>
        <taxon>Xylariomycetidae</taxon>
        <taxon>Amphisphaeriales</taxon>
        <taxon>Sporocadaceae</taxon>
        <taxon>Pestalotiopsis</taxon>
    </lineage>
</organism>
<gene>
    <name evidence="7" type="ORF">PFICI_09899</name>
</gene>
<dbReference type="InterPro" id="IPR016169">
    <property type="entry name" value="FAD-bd_PCMH_sub2"/>
</dbReference>
<dbReference type="OMA" id="WSSPTYQ"/>
<evidence type="ECO:0000256" key="5">
    <source>
        <dbReference type="SAM" id="SignalP"/>
    </source>
</evidence>
<dbReference type="InterPro" id="IPR016164">
    <property type="entry name" value="FAD-linked_Oxase-like_C"/>
</dbReference>
<evidence type="ECO:0000256" key="1">
    <source>
        <dbReference type="ARBA" id="ARBA00005466"/>
    </source>
</evidence>
<keyword evidence="3" id="KW-0274">FAD</keyword>
<reference evidence="8" key="1">
    <citation type="journal article" date="2015" name="BMC Genomics">
        <title>Genomic and transcriptomic analysis of the endophytic fungus Pestalotiopsis fici reveals its lifestyle and high potential for synthesis of natural products.</title>
        <authorList>
            <person name="Wang X."/>
            <person name="Zhang X."/>
            <person name="Liu L."/>
            <person name="Xiang M."/>
            <person name="Wang W."/>
            <person name="Sun X."/>
            <person name="Che Y."/>
            <person name="Guo L."/>
            <person name="Liu G."/>
            <person name="Guo L."/>
            <person name="Wang C."/>
            <person name="Yin W.B."/>
            <person name="Stadler M."/>
            <person name="Zhang X."/>
            <person name="Liu X."/>
        </authorList>
    </citation>
    <scope>NUCLEOTIDE SEQUENCE [LARGE SCALE GENOMIC DNA]</scope>
    <source>
        <strain evidence="8">W106-1 / CGMCC3.15140</strain>
    </source>
</reference>
<dbReference type="HOGENOM" id="CLU_018354_4_2_1"/>
<dbReference type="PROSITE" id="PS51387">
    <property type="entry name" value="FAD_PCMH"/>
    <property type="match status" value="1"/>
</dbReference>
<dbReference type="InterPro" id="IPR016166">
    <property type="entry name" value="FAD-bd_PCMH"/>
</dbReference>
<feature type="domain" description="FAD-binding PCMH-type" evidence="6">
    <location>
        <begin position="117"/>
        <end position="296"/>
    </location>
</feature>
<dbReference type="EMBL" id="KI912115">
    <property type="protein sequence ID" value="ETS77837.1"/>
    <property type="molecule type" value="Genomic_DNA"/>
</dbReference>
<dbReference type="eggNOG" id="ENOG502R8I5">
    <property type="taxonomic scope" value="Eukaryota"/>
</dbReference>
<keyword evidence="5" id="KW-0732">Signal</keyword>
<comment type="similarity">
    <text evidence="1">Belongs to the oxygen-dependent FAD-linked oxidoreductase family.</text>
</comment>
<dbReference type="KEGG" id="pfy:PFICI_09899"/>
<dbReference type="SUPFAM" id="SSF56176">
    <property type="entry name" value="FAD-binding/transporter-associated domain-like"/>
    <property type="match status" value="1"/>
</dbReference>
<dbReference type="Pfam" id="PF08031">
    <property type="entry name" value="BBE"/>
    <property type="match status" value="1"/>
</dbReference>